<name>A0A9W6FSE7_9MICO</name>
<organism evidence="2 3">
    <name type="scientific">Agromyces rhizosphaerae</name>
    <dbReference type="NCBI Taxonomy" id="88374"/>
    <lineage>
        <taxon>Bacteria</taxon>
        <taxon>Bacillati</taxon>
        <taxon>Actinomycetota</taxon>
        <taxon>Actinomycetes</taxon>
        <taxon>Micrococcales</taxon>
        <taxon>Microbacteriaceae</taxon>
        <taxon>Agromyces</taxon>
    </lineage>
</organism>
<dbReference type="PROSITE" id="PS51318">
    <property type="entry name" value="TAT"/>
    <property type="match status" value="1"/>
</dbReference>
<keyword evidence="3" id="KW-1185">Reference proteome</keyword>
<accession>A0A9W6FSE7</accession>
<feature type="chain" id="PRO_5040861207" description="Secreted protein" evidence="1">
    <location>
        <begin position="40"/>
        <end position="207"/>
    </location>
</feature>
<comment type="caution">
    <text evidence="2">The sequence shown here is derived from an EMBL/GenBank/DDBJ whole genome shotgun (WGS) entry which is preliminary data.</text>
</comment>
<dbReference type="Proteomes" id="UP001144396">
    <property type="component" value="Unassembled WGS sequence"/>
</dbReference>
<evidence type="ECO:0008006" key="4">
    <source>
        <dbReference type="Google" id="ProtNLM"/>
    </source>
</evidence>
<feature type="signal peptide" evidence="1">
    <location>
        <begin position="1"/>
        <end position="39"/>
    </location>
</feature>
<evidence type="ECO:0000313" key="2">
    <source>
        <dbReference type="EMBL" id="GLI28667.1"/>
    </source>
</evidence>
<reference evidence="2" key="1">
    <citation type="submission" date="2022-12" db="EMBL/GenBank/DDBJ databases">
        <title>Reference genome sequencing for broad-spectrum identification of bacterial and archaeal isolates by mass spectrometry.</title>
        <authorList>
            <person name="Sekiguchi Y."/>
            <person name="Tourlousse D.M."/>
        </authorList>
    </citation>
    <scope>NUCLEOTIDE SEQUENCE</scope>
    <source>
        <strain evidence="2">14</strain>
    </source>
</reference>
<gene>
    <name evidence="2" type="ORF">ARHIZOSPH14_29090</name>
</gene>
<proteinExistence type="predicted"/>
<dbReference type="EMBL" id="BSDP01000001">
    <property type="protein sequence ID" value="GLI28667.1"/>
    <property type="molecule type" value="Genomic_DNA"/>
</dbReference>
<dbReference type="InterPro" id="IPR006311">
    <property type="entry name" value="TAT_signal"/>
</dbReference>
<sequence>MPDAPMPTPARGPSRRDVTRAMAWSVPAVAIAASVPAHAASGAMPVVLVGAPCNLPDATALSTCPSEILDGIFGRDTSEGFAFPLQISNTTGKDIVVREGIQITNVRDGFGETSTREPFEVLGTFPDSCTVIESGMTENVIVYANSGNAITDHVYFDLTVPWGHDCFDVDHPPIFIPDVYAELFPLCSSATPFPEGRPTCVPPFYQN</sequence>
<keyword evidence="1" id="KW-0732">Signal</keyword>
<evidence type="ECO:0000313" key="3">
    <source>
        <dbReference type="Proteomes" id="UP001144396"/>
    </source>
</evidence>
<evidence type="ECO:0000256" key="1">
    <source>
        <dbReference type="SAM" id="SignalP"/>
    </source>
</evidence>
<dbReference type="RefSeq" id="WP_281886242.1">
    <property type="nucleotide sequence ID" value="NZ_BSDP01000001.1"/>
</dbReference>
<protein>
    <recommendedName>
        <fullName evidence="4">Secreted protein</fullName>
    </recommendedName>
</protein>
<dbReference type="AlphaFoldDB" id="A0A9W6FSE7"/>